<keyword evidence="6 8" id="KW-0472">Membrane</keyword>
<feature type="domain" description="Ig-like" evidence="9">
    <location>
        <begin position="329"/>
        <end position="413"/>
    </location>
</feature>
<comment type="subcellular location">
    <subcellularLocation>
        <location evidence="1">Membrane</location>
        <topology evidence="1">Single-pass type I membrane protein</topology>
    </subcellularLocation>
</comment>
<feature type="domain" description="Ig-like" evidence="9">
    <location>
        <begin position="520"/>
        <end position="612"/>
    </location>
</feature>
<dbReference type="CDD" id="cd00063">
    <property type="entry name" value="FN3"/>
    <property type="match status" value="2"/>
</dbReference>
<dbReference type="PROSITE" id="PS51257">
    <property type="entry name" value="PROKAR_LIPOPROTEIN"/>
    <property type="match status" value="1"/>
</dbReference>
<evidence type="ECO:0000313" key="12">
    <source>
        <dbReference type="RefSeq" id="XP_065673714.1"/>
    </source>
</evidence>
<dbReference type="PANTHER" id="PTHR13817">
    <property type="entry name" value="TITIN"/>
    <property type="match status" value="1"/>
</dbReference>
<dbReference type="CDD" id="cd00096">
    <property type="entry name" value="Ig"/>
    <property type="match status" value="4"/>
</dbReference>
<evidence type="ECO:0000259" key="10">
    <source>
        <dbReference type="PROSITE" id="PS50853"/>
    </source>
</evidence>
<feature type="domain" description="Fibronectin type-III" evidence="10">
    <location>
        <begin position="926"/>
        <end position="1020"/>
    </location>
</feature>
<keyword evidence="4" id="KW-0130">Cell adhesion</keyword>
<dbReference type="Pfam" id="PF13882">
    <property type="entry name" value="Bravo_FIGEY"/>
    <property type="match status" value="1"/>
</dbReference>
<evidence type="ECO:0000256" key="8">
    <source>
        <dbReference type="SAM" id="Phobius"/>
    </source>
</evidence>
<keyword evidence="11" id="KW-1185">Reference proteome</keyword>
<evidence type="ECO:0000256" key="3">
    <source>
        <dbReference type="ARBA" id="ARBA00022737"/>
    </source>
</evidence>
<dbReference type="InterPro" id="IPR007110">
    <property type="entry name" value="Ig-like_dom"/>
</dbReference>
<dbReference type="Pfam" id="PF07679">
    <property type="entry name" value="I-set"/>
    <property type="match status" value="3"/>
</dbReference>
<dbReference type="InterPro" id="IPR003598">
    <property type="entry name" value="Ig_sub2"/>
</dbReference>
<dbReference type="InterPro" id="IPR036116">
    <property type="entry name" value="FN3_sf"/>
</dbReference>
<evidence type="ECO:0000256" key="1">
    <source>
        <dbReference type="ARBA" id="ARBA00004479"/>
    </source>
</evidence>
<dbReference type="GeneID" id="101237767"/>
<evidence type="ECO:0000259" key="9">
    <source>
        <dbReference type="PROSITE" id="PS50835"/>
    </source>
</evidence>
<dbReference type="RefSeq" id="XP_065673714.1">
    <property type="nucleotide sequence ID" value="XM_065817642.1"/>
</dbReference>
<dbReference type="Proteomes" id="UP001652625">
    <property type="component" value="Chromosome 14"/>
</dbReference>
<dbReference type="Gene3D" id="2.60.40.10">
    <property type="entry name" value="Immunoglobulins"/>
    <property type="match status" value="9"/>
</dbReference>
<dbReference type="InterPro" id="IPR036179">
    <property type="entry name" value="Ig-like_dom_sf"/>
</dbReference>
<name>A0ABM4DGW9_HYDVU</name>
<feature type="domain" description="Fibronectin type-III" evidence="10">
    <location>
        <begin position="826"/>
        <end position="919"/>
    </location>
</feature>
<evidence type="ECO:0000256" key="2">
    <source>
        <dbReference type="ARBA" id="ARBA00022692"/>
    </source>
</evidence>
<dbReference type="InterPro" id="IPR003599">
    <property type="entry name" value="Ig_sub"/>
</dbReference>
<dbReference type="SMART" id="SM00060">
    <property type="entry name" value="FN3"/>
    <property type="match status" value="4"/>
</dbReference>
<evidence type="ECO:0000256" key="5">
    <source>
        <dbReference type="ARBA" id="ARBA00022989"/>
    </source>
</evidence>
<feature type="transmembrane region" description="Helical" evidence="8">
    <location>
        <begin position="1135"/>
        <end position="1160"/>
    </location>
</feature>
<dbReference type="PANTHER" id="PTHR13817:SF73">
    <property type="entry name" value="FIBRONECTIN TYPE-III DOMAIN-CONTAINING PROTEIN"/>
    <property type="match status" value="1"/>
</dbReference>
<keyword evidence="5 8" id="KW-1133">Transmembrane helix</keyword>
<protein>
    <submittedName>
        <fullName evidence="12">Fibronectin type III domain-containing protein isoform X2</fullName>
    </submittedName>
</protein>
<feature type="domain" description="Fibronectin type-III" evidence="10">
    <location>
        <begin position="727"/>
        <end position="821"/>
    </location>
</feature>
<dbReference type="SMART" id="SM00409">
    <property type="entry name" value="IG"/>
    <property type="match status" value="5"/>
</dbReference>
<feature type="domain" description="Ig-like" evidence="9">
    <location>
        <begin position="424"/>
        <end position="510"/>
    </location>
</feature>
<accession>A0ABM4DGW9</accession>
<dbReference type="InterPro" id="IPR013098">
    <property type="entry name" value="Ig_I-set"/>
</dbReference>
<evidence type="ECO:0000256" key="7">
    <source>
        <dbReference type="SAM" id="MobiDB-lite"/>
    </source>
</evidence>
<dbReference type="Pfam" id="PF00041">
    <property type="entry name" value="fn3"/>
    <property type="match status" value="1"/>
</dbReference>
<keyword evidence="3" id="KW-0677">Repeat</keyword>
<dbReference type="InterPro" id="IPR003961">
    <property type="entry name" value="FN3_dom"/>
</dbReference>
<dbReference type="SMART" id="SM00408">
    <property type="entry name" value="IGc2"/>
    <property type="match status" value="4"/>
</dbReference>
<dbReference type="InterPro" id="IPR050964">
    <property type="entry name" value="Striated_Muscle_Regulatory"/>
</dbReference>
<organism evidence="11 12">
    <name type="scientific">Hydra vulgaris</name>
    <name type="common">Hydra</name>
    <name type="synonym">Hydra attenuata</name>
    <dbReference type="NCBI Taxonomy" id="6087"/>
    <lineage>
        <taxon>Eukaryota</taxon>
        <taxon>Metazoa</taxon>
        <taxon>Cnidaria</taxon>
        <taxon>Hydrozoa</taxon>
        <taxon>Hydroidolina</taxon>
        <taxon>Anthoathecata</taxon>
        <taxon>Aplanulata</taxon>
        <taxon>Hydridae</taxon>
        <taxon>Hydra</taxon>
    </lineage>
</organism>
<reference evidence="12" key="1">
    <citation type="submission" date="2025-08" db="UniProtKB">
        <authorList>
            <consortium name="RefSeq"/>
        </authorList>
    </citation>
    <scope>IDENTIFICATION</scope>
</reference>
<evidence type="ECO:0000256" key="6">
    <source>
        <dbReference type="ARBA" id="ARBA00023136"/>
    </source>
</evidence>
<dbReference type="InterPro" id="IPR026966">
    <property type="entry name" value="Neurofascin/L1/NrCAM_C"/>
</dbReference>
<sequence>MLIKYSAYFLISTCSCYLSLPLPRVLEIQKVTENPLEDIGGKDTLVLNCIVKGDNISISWKFNNSDITENALTKFSKGNSQLKIEEMKLINSGRYKCVATNQYGSSFGQIDVRVHSMGSFKKGFSVEDTVLDIGGQIGKPLKIKCPPHKPGIGQVYWWGDLPVSSPPILWSNGKPSSLGFISDHEYVFAYLTEEVVQDINIIGGISCILYQSQHSIQSVKQKINVIEKDDNQNFSANLESFMAKQNYAVNNSKTYTLNCGATGRPLPEITWFKNGKIINETKPYEIRDGGMSLNIRPVTFESAGTYKCVAKNYLGSSEKEGQLIVQSHPIFSKELESSNTVTYGETLKLSCVADSFPLPYYEWYLNNTLIKSNDEFVINGGNLVVSFAKFNHTGLYLCVATNDMHNGVHTNVSAGFVLVKAVAPKILEKFPQTVYVFQNHTNNIFCNISGHPDPEFIWKHKSVVITTGGRFIVHKNGSLIIKSVEKQDSGEYTCTARNVEGNVSQQTFVKVIEKVKIFKPPMSRVFTEHTPMAQLLCDATYESSLSFKIEWYRNNEKFQQKDERVYLEKRANQLSRILYFKNISREDAATYVCKVYNMDGDKVVSTDEASASVEVIVTDFVPTDLQLNGNCTFNKTVVLSWNSRVATGTTEFIIEYSLAGTDLWRKYKIVKNTYVHLEVNTLPPSAQLLFRVTKQDNDKVFNETFVSNPSGATKELCVTPPGAPIKNPQNIRALAMSEGELKVKWDKLDLLDQPGPGFVLVVNFNKLDEGSVTIIKVDGNEEMFEVPQPGINNEFNVKVFATNDYGSNLENKEFHFKSGGKAPEGIVSNLRQLSVSHCCVDLAWDAIPSITGYRIFHKVNVQSRYRRNLAVSSWTDVNTNNVTLGSLMAATEYEITVSALNEQVAGTPCQPIVVKTSQKILEYIDMPRNGRVAIFGSVVYFTWDPPVIDPIEALTAYQVTYYKFDNPSEKINKKLNGDSTEVYIYDLEKLNYYTFEVTAVTKTRQGKPWVVKGVSVTYPDVPGQPAMPDVVVVNKTFLNITFKLPNNYEGDLPNQYHIYYIPDGSAKNPLNKTSSYPGMPWVLLDSLETVVYRIYAVGENGMGKGDKSNNTYGHPNDPDALPIKHFHPVPFYKELWFIVLVIVLIILILVCIILCCVLCNGGGKYPVNKKEKLRGGWDNEPLKDYADDQMKELNDLPLGNTEIKPPARRTSENSISKKALYSDDDKDSLDDYAEDSRFEEDGSFIGQYGDDKKNGNAVKV</sequence>
<proteinExistence type="predicted"/>
<dbReference type="Pfam" id="PF13927">
    <property type="entry name" value="Ig_3"/>
    <property type="match status" value="1"/>
</dbReference>
<feature type="region of interest" description="Disordered" evidence="7">
    <location>
        <begin position="1196"/>
        <end position="1260"/>
    </location>
</feature>
<dbReference type="SUPFAM" id="SSF49265">
    <property type="entry name" value="Fibronectin type III"/>
    <property type="match status" value="3"/>
</dbReference>
<keyword evidence="2 8" id="KW-0812">Transmembrane</keyword>
<feature type="compositionally biased region" description="Acidic residues" evidence="7">
    <location>
        <begin position="1222"/>
        <end position="1233"/>
    </location>
</feature>
<feature type="domain" description="Ig-like" evidence="9">
    <location>
        <begin position="236"/>
        <end position="326"/>
    </location>
</feature>
<dbReference type="SUPFAM" id="SSF48726">
    <property type="entry name" value="Immunoglobulin"/>
    <property type="match status" value="5"/>
</dbReference>
<evidence type="ECO:0000256" key="4">
    <source>
        <dbReference type="ARBA" id="ARBA00022889"/>
    </source>
</evidence>
<gene>
    <name evidence="12" type="primary">LOC101237767</name>
</gene>
<dbReference type="InterPro" id="IPR013783">
    <property type="entry name" value="Ig-like_fold"/>
</dbReference>
<feature type="domain" description="Ig-like" evidence="9">
    <location>
        <begin position="23"/>
        <end position="115"/>
    </location>
</feature>
<dbReference type="PROSITE" id="PS50853">
    <property type="entry name" value="FN3"/>
    <property type="match status" value="3"/>
</dbReference>
<dbReference type="PROSITE" id="PS50835">
    <property type="entry name" value="IG_LIKE"/>
    <property type="match status" value="5"/>
</dbReference>
<evidence type="ECO:0000313" key="11">
    <source>
        <dbReference type="Proteomes" id="UP001652625"/>
    </source>
</evidence>